<evidence type="ECO:0000256" key="5">
    <source>
        <dbReference type="ARBA" id="ARBA00022833"/>
    </source>
</evidence>
<accession>A0A4R8T0Y5</accession>
<evidence type="ECO:0000313" key="9">
    <source>
        <dbReference type="EMBL" id="TEA09995.1"/>
    </source>
</evidence>
<keyword evidence="4" id="KW-0863">Zinc-finger</keyword>
<evidence type="ECO:0000259" key="8">
    <source>
        <dbReference type="Pfam" id="PF04082"/>
    </source>
</evidence>
<evidence type="ECO:0000256" key="6">
    <source>
        <dbReference type="ARBA" id="ARBA00023242"/>
    </source>
</evidence>
<dbReference type="GO" id="GO:0000981">
    <property type="term" value="F:DNA-binding transcription factor activity, RNA polymerase II-specific"/>
    <property type="evidence" value="ECO:0007669"/>
    <property type="project" value="InterPro"/>
</dbReference>
<dbReference type="PANTHER" id="PTHR40626">
    <property type="entry name" value="MIP31509P"/>
    <property type="match status" value="1"/>
</dbReference>
<feature type="compositionally biased region" description="Low complexity" evidence="7">
    <location>
        <begin position="66"/>
        <end position="75"/>
    </location>
</feature>
<evidence type="ECO:0000256" key="3">
    <source>
        <dbReference type="ARBA" id="ARBA00022737"/>
    </source>
</evidence>
<keyword evidence="10" id="KW-1185">Reference proteome</keyword>
<dbReference type="GO" id="GO:0008270">
    <property type="term" value="F:zinc ion binding"/>
    <property type="evidence" value="ECO:0007669"/>
    <property type="project" value="UniProtKB-KW"/>
</dbReference>
<dbReference type="GO" id="GO:0005634">
    <property type="term" value="C:nucleus"/>
    <property type="evidence" value="ECO:0007669"/>
    <property type="project" value="UniProtKB-SubCell"/>
</dbReference>
<dbReference type="EMBL" id="QAPF01000758">
    <property type="protein sequence ID" value="TEA09995.1"/>
    <property type="molecule type" value="Genomic_DNA"/>
</dbReference>
<dbReference type="PANTHER" id="PTHR40626:SF10">
    <property type="entry name" value="C2H2-TYPE DOMAIN-CONTAINING PROTEIN"/>
    <property type="match status" value="1"/>
</dbReference>
<feature type="compositionally biased region" description="Low complexity" evidence="7">
    <location>
        <begin position="624"/>
        <end position="633"/>
    </location>
</feature>
<feature type="compositionally biased region" description="Polar residues" evidence="7">
    <location>
        <begin position="1"/>
        <end position="10"/>
    </location>
</feature>
<organism evidence="9 10">
    <name type="scientific">Colletotrichum sidae</name>
    <dbReference type="NCBI Taxonomy" id="1347389"/>
    <lineage>
        <taxon>Eukaryota</taxon>
        <taxon>Fungi</taxon>
        <taxon>Dikarya</taxon>
        <taxon>Ascomycota</taxon>
        <taxon>Pezizomycotina</taxon>
        <taxon>Sordariomycetes</taxon>
        <taxon>Hypocreomycetidae</taxon>
        <taxon>Glomerellales</taxon>
        <taxon>Glomerellaceae</taxon>
        <taxon>Colletotrichum</taxon>
        <taxon>Colletotrichum orbiculare species complex</taxon>
    </lineage>
</organism>
<dbReference type="Proteomes" id="UP000295604">
    <property type="component" value="Unassembled WGS sequence"/>
</dbReference>
<name>A0A4R8T0Y5_9PEZI</name>
<dbReference type="GO" id="GO:0006351">
    <property type="term" value="P:DNA-templated transcription"/>
    <property type="evidence" value="ECO:0007669"/>
    <property type="project" value="InterPro"/>
</dbReference>
<feature type="compositionally biased region" description="Low complexity" evidence="7">
    <location>
        <begin position="425"/>
        <end position="439"/>
    </location>
</feature>
<keyword evidence="3" id="KW-0677">Repeat</keyword>
<dbReference type="Pfam" id="PF04082">
    <property type="entry name" value="Fungal_trans"/>
    <property type="match status" value="1"/>
</dbReference>
<feature type="region of interest" description="Disordered" evidence="7">
    <location>
        <begin position="184"/>
        <end position="217"/>
    </location>
</feature>
<dbReference type="GO" id="GO:0000785">
    <property type="term" value="C:chromatin"/>
    <property type="evidence" value="ECO:0007669"/>
    <property type="project" value="TreeGrafter"/>
</dbReference>
<reference evidence="9 10" key="1">
    <citation type="submission" date="2018-11" db="EMBL/GenBank/DDBJ databases">
        <title>Genome sequence and assembly of Colletotrichum sidae.</title>
        <authorList>
            <person name="Gan P."/>
            <person name="Shirasu K."/>
        </authorList>
    </citation>
    <scope>NUCLEOTIDE SEQUENCE [LARGE SCALE GENOMIC DNA]</scope>
    <source>
        <strain evidence="9 10">CBS 518.97</strain>
    </source>
</reference>
<feature type="region of interest" description="Disordered" evidence="7">
    <location>
        <begin position="619"/>
        <end position="640"/>
    </location>
</feature>
<dbReference type="GO" id="GO:0000978">
    <property type="term" value="F:RNA polymerase II cis-regulatory region sequence-specific DNA binding"/>
    <property type="evidence" value="ECO:0007669"/>
    <property type="project" value="InterPro"/>
</dbReference>
<evidence type="ECO:0000256" key="4">
    <source>
        <dbReference type="ARBA" id="ARBA00022771"/>
    </source>
</evidence>
<proteinExistence type="predicted"/>
<feature type="region of interest" description="Disordered" evidence="7">
    <location>
        <begin position="404"/>
        <end position="441"/>
    </location>
</feature>
<comment type="subcellular location">
    <subcellularLocation>
        <location evidence="1">Nucleus</location>
    </subcellularLocation>
</comment>
<keyword evidence="5" id="KW-0862">Zinc</keyword>
<evidence type="ECO:0000256" key="1">
    <source>
        <dbReference type="ARBA" id="ARBA00004123"/>
    </source>
</evidence>
<evidence type="ECO:0000256" key="7">
    <source>
        <dbReference type="SAM" id="MobiDB-lite"/>
    </source>
</evidence>
<keyword evidence="2" id="KW-0479">Metal-binding</keyword>
<feature type="region of interest" description="Disordered" evidence="7">
    <location>
        <begin position="1"/>
        <end position="75"/>
    </location>
</feature>
<feature type="compositionally biased region" description="Low complexity" evidence="7">
    <location>
        <begin position="201"/>
        <end position="217"/>
    </location>
</feature>
<sequence length="896" mass="98235">MQARVTSSPRVSEKSDTNVADSIEVMGGHSTTTPDGGSGRSRLGRFRPGGKDPKDARRSRRIPSEQNQTMQTTQGGVMTVAVVPSQHDRAPGHAGTSSANDMPHAMPMYPPPMGYETTHLPHHNIGLASDVWSSTWEAPPGDDLDMFWSNSSGMPSVAPPQSFGNDYPMNFFAFMQNGFPHFESEMDHPHPHPPHPHPHPHATLASQGPTTTTTTTGAGLLAETNAGCHNPNVSASSNLASRLPSIQPGEGRAEAYATEKPIQPAVTQPTNFNVPWRLSKDDYQVIAALLRDYRSTLPADFELPTRYGLCRYVEGYFTGFHEHLPFIHVPSMCLANEAPELILAIAAVGARYRFQWKQSHHLYLAARALLDSQLRHRDDYNTADAICSPPQQFLGEYSSSSQLLHHHRPPSIASGSSSHTPMPDSARTAVPTAAAAAASRDGERDLRTMQAMILLMALGTWNNRALLRDAFATAGQLALMVREDNQAAGDRVVTSGNWREWVAAESRRRTKLVAFSFSNLHSIAYNVPPKILHSEVEDLYLPSPESHWRADGSDAWEAARRKDGTAPVTLKDGFAALLRHDEQQHQARTATSSFGNYVLIHCIIQQIFFGRQMFPQQQTVVPRGSSGSSSSSSKHQHLSPDLKEMLYRALRSWQREWEASTDSSLDPSAPGGPLSFNSTALFRLAHVRLNADLGRCSQLEARDPNSLVQAFRAAPLLLERSPHVSRAVLQSVHALSIPVRIGVEFVARTQTLTWSIVHGLCNLECALFLGKWLETMAAVTEAAAAAAARCCGEDAEDADEDADEDEDALRDDEKRLLGILVGIVNETELGCDVRREQDPIRRLRRLAAAVVRLWALTYNGAHVFDIMGPIGQGLELCANMLQNQIDGVVEPCLGQC</sequence>
<feature type="domain" description="Xylanolytic transcriptional activator regulatory" evidence="8">
    <location>
        <begin position="316"/>
        <end position="653"/>
    </location>
</feature>
<comment type="caution">
    <text evidence="9">The sequence shown here is derived from an EMBL/GenBank/DDBJ whole genome shotgun (WGS) entry which is preliminary data.</text>
</comment>
<protein>
    <recommendedName>
        <fullName evidence="8">Xylanolytic transcriptional activator regulatory domain-containing protein</fullName>
    </recommendedName>
</protein>
<gene>
    <name evidence="9" type="ORF">C8034_v010089</name>
</gene>
<dbReference type="InterPro" id="IPR007219">
    <property type="entry name" value="XnlR_reg_dom"/>
</dbReference>
<keyword evidence="6" id="KW-0539">Nucleus</keyword>
<dbReference type="InterPro" id="IPR051059">
    <property type="entry name" value="VerF-like"/>
</dbReference>
<evidence type="ECO:0000256" key="2">
    <source>
        <dbReference type="ARBA" id="ARBA00022723"/>
    </source>
</evidence>
<evidence type="ECO:0000313" key="10">
    <source>
        <dbReference type="Proteomes" id="UP000295604"/>
    </source>
</evidence>
<dbReference type="AlphaFoldDB" id="A0A4R8T0Y5"/>
<feature type="compositionally biased region" description="Basic residues" evidence="7">
    <location>
        <begin position="191"/>
        <end position="200"/>
    </location>
</feature>